<protein>
    <recommendedName>
        <fullName evidence="6">SH2 domain-containing protein</fullName>
    </recommendedName>
</protein>
<dbReference type="SUPFAM" id="SSF55550">
    <property type="entry name" value="SH2 domain"/>
    <property type="match status" value="1"/>
</dbReference>
<keyword evidence="3" id="KW-0418">Kinase</keyword>
<dbReference type="EMBL" id="CAJOBP010000506">
    <property type="protein sequence ID" value="CAF4186943.1"/>
    <property type="molecule type" value="Genomic_DNA"/>
</dbReference>
<dbReference type="InterPro" id="IPR050198">
    <property type="entry name" value="Non-receptor_tyrosine_kinases"/>
</dbReference>
<name>A0A820ADD1_9BILA</name>
<dbReference type="Proteomes" id="UP000663862">
    <property type="component" value="Unassembled WGS sequence"/>
</dbReference>
<keyword evidence="2" id="KW-0547">Nucleotide-binding</keyword>
<feature type="domain" description="SH2" evidence="6">
    <location>
        <begin position="11"/>
        <end position="135"/>
    </location>
</feature>
<dbReference type="EMBL" id="CAJOBQ010000001">
    <property type="protein sequence ID" value="CAF4200216.1"/>
    <property type="molecule type" value="Genomic_DNA"/>
</dbReference>
<keyword evidence="12" id="KW-1185">Reference proteome</keyword>
<dbReference type="InterPro" id="IPR001245">
    <property type="entry name" value="Ser-Thr/Tyr_kinase_cat_dom"/>
</dbReference>
<dbReference type="Gene3D" id="3.30.505.10">
    <property type="entry name" value="SH2 domain"/>
    <property type="match status" value="1"/>
</dbReference>
<evidence type="ECO:0000256" key="4">
    <source>
        <dbReference type="ARBA" id="ARBA00022840"/>
    </source>
</evidence>
<dbReference type="PROSITE" id="PS50001">
    <property type="entry name" value="SH2"/>
    <property type="match status" value="1"/>
</dbReference>
<evidence type="ECO:0000256" key="5">
    <source>
        <dbReference type="PROSITE-ProRule" id="PRU00191"/>
    </source>
</evidence>
<dbReference type="AlphaFoldDB" id="A0A820ADD1"/>
<dbReference type="EMBL" id="CAJOBR010002182">
    <property type="protein sequence ID" value="CAF4662442.1"/>
    <property type="molecule type" value="Genomic_DNA"/>
</dbReference>
<evidence type="ECO:0000313" key="7">
    <source>
        <dbReference type="EMBL" id="CAF4186943.1"/>
    </source>
</evidence>
<dbReference type="Proteomes" id="UP000663873">
    <property type="component" value="Unassembled WGS sequence"/>
</dbReference>
<evidence type="ECO:0000259" key="6">
    <source>
        <dbReference type="PROSITE" id="PS50001"/>
    </source>
</evidence>
<evidence type="ECO:0000313" key="8">
    <source>
        <dbReference type="EMBL" id="CAF4200216.1"/>
    </source>
</evidence>
<dbReference type="Proteomes" id="UP000663848">
    <property type="component" value="Unassembled WGS sequence"/>
</dbReference>
<reference evidence="7" key="1">
    <citation type="submission" date="2021-02" db="EMBL/GenBank/DDBJ databases">
        <authorList>
            <person name="Nowell W R."/>
        </authorList>
    </citation>
    <scope>NUCLEOTIDE SEQUENCE</scope>
</reference>
<keyword evidence="5" id="KW-0727">SH2 domain</keyword>
<dbReference type="InterPro" id="IPR000980">
    <property type="entry name" value="SH2"/>
</dbReference>
<dbReference type="Pfam" id="PF00017">
    <property type="entry name" value="SH2"/>
    <property type="match status" value="1"/>
</dbReference>
<keyword evidence="1" id="KW-0808">Transferase</keyword>
<dbReference type="PANTHER" id="PTHR24418">
    <property type="entry name" value="TYROSINE-PROTEIN KINASE"/>
    <property type="match status" value="1"/>
</dbReference>
<dbReference type="EMBL" id="CAJOBS010002514">
    <property type="protein sequence ID" value="CAF4820043.1"/>
    <property type="molecule type" value="Genomic_DNA"/>
</dbReference>
<gene>
    <name evidence="9" type="ORF">HFQ381_LOCUS23528</name>
    <name evidence="10" type="ORF">QYT958_LOCUS15566</name>
    <name evidence="11" type="ORF">TOA249_LOCUS24525</name>
    <name evidence="8" type="ORF">TSG867_LOCUS64</name>
    <name evidence="7" type="ORF">UJA718_LOCUS5676</name>
</gene>
<evidence type="ECO:0000256" key="2">
    <source>
        <dbReference type="ARBA" id="ARBA00022741"/>
    </source>
</evidence>
<accession>A0A820ADD1</accession>
<comment type="caution">
    <text evidence="7">The sequence shown here is derived from an EMBL/GenBank/DDBJ whole genome shotgun (WGS) entry which is preliminary data.</text>
</comment>
<evidence type="ECO:0000313" key="11">
    <source>
        <dbReference type="EMBL" id="CAF4820043.1"/>
    </source>
</evidence>
<dbReference type="Gene3D" id="3.30.200.20">
    <property type="entry name" value="Phosphorylase Kinase, domain 1"/>
    <property type="match status" value="1"/>
</dbReference>
<dbReference type="SUPFAM" id="SSF56112">
    <property type="entry name" value="Protein kinase-like (PK-like)"/>
    <property type="match status" value="1"/>
</dbReference>
<sequence length="150" mass="17265">MDETETCNLPYYYNDIDRNKSETILRSINRPGCFLIRQHENSSSISTSSIKSPYALSIVTPSLEIFLDAHKRNAAELPCLYNGNIPVAIKTCSISIDENESNILRERRIMMNIVHRYLIQFYGLCHLDNKLCLITEYIRNGSLLFLATTR</sequence>
<dbReference type="GO" id="GO:0004672">
    <property type="term" value="F:protein kinase activity"/>
    <property type="evidence" value="ECO:0007669"/>
    <property type="project" value="InterPro"/>
</dbReference>
<evidence type="ECO:0000313" key="10">
    <source>
        <dbReference type="EMBL" id="CAF4662442.1"/>
    </source>
</evidence>
<dbReference type="InterPro" id="IPR011009">
    <property type="entry name" value="Kinase-like_dom_sf"/>
</dbReference>
<evidence type="ECO:0000313" key="12">
    <source>
        <dbReference type="Proteomes" id="UP000663873"/>
    </source>
</evidence>
<dbReference type="Proteomes" id="UP000663851">
    <property type="component" value="Unassembled WGS sequence"/>
</dbReference>
<dbReference type="Proteomes" id="UP000663838">
    <property type="component" value="Unassembled WGS sequence"/>
</dbReference>
<keyword evidence="4" id="KW-0067">ATP-binding</keyword>
<organism evidence="7 12">
    <name type="scientific">Rotaria socialis</name>
    <dbReference type="NCBI Taxonomy" id="392032"/>
    <lineage>
        <taxon>Eukaryota</taxon>
        <taxon>Metazoa</taxon>
        <taxon>Spiralia</taxon>
        <taxon>Gnathifera</taxon>
        <taxon>Rotifera</taxon>
        <taxon>Eurotatoria</taxon>
        <taxon>Bdelloidea</taxon>
        <taxon>Philodinida</taxon>
        <taxon>Philodinidae</taxon>
        <taxon>Rotaria</taxon>
    </lineage>
</organism>
<proteinExistence type="predicted"/>
<dbReference type="GO" id="GO:0005524">
    <property type="term" value="F:ATP binding"/>
    <property type="evidence" value="ECO:0007669"/>
    <property type="project" value="UniProtKB-KW"/>
</dbReference>
<evidence type="ECO:0000256" key="1">
    <source>
        <dbReference type="ARBA" id="ARBA00022679"/>
    </source>
</evidence>
<dbReference type="EMBL" id="CAJOBO010002353">
    <property type="protein sequence ID" value="CAF4446315.1"/>
    <property type="molecule type" value="Genomic_DNA"/>
</dbReference>
<dbReference type="InterPro" id="IPR036860">
    <property type="entry name" value="SH2_dom_sf"/>
</dbReference>
<evidence type="ECO:0000313" key="9">
    <source>
        <dbReference type="EMBL" id="CAF4446315.1"/>
    </source>
</evidence>
<dbReference type="Pfam" id="PF07714">
    <property type="entry name" value="PK_Tyr_Ser-Thr"/>
    <property type="match status" value="1"/>
</dbReference>
<evidence type="ECO:0000256" key="3">
    <source>
        <dbReference type="ARBA" id="ARBA00022777"/>
    </source>
</evidence>